<comment type="function">
    <text evidence="9">Catalyzes the ATP-dependent phosphorylation of N-acetyl-L-glutamate.</text>
</comment>
<dbReference type="GO" id="GO:0003991">
    <property type="term" value="F:acetylglutamate kinase activity"/>
    <property type="evidence" value="ECO:0007669"/>
    <property type="project" value="UniProtKB-UniRule"/>
</dbReference>
<comment type="catalytic activity">
    <reaction evidence="8 9">
        <text>N-acetyl-L-glutamate + ATP = N-acetyl-L-glutamyl 5-phosphate + ADP</text>
        <dbReference type="Rhea" id="RHEA:14629"/>
        <dbReference type="ChEBI" id="CHEBI:30616"/>
        <dbReference type="ChEBI" id="CHEBI:44337"/>
        <dbReference type="ChEBI" id="CHEBI:57936"/>
        <dbReference type="ChEBI" id="CHEBI:456216"/>
        <dbReference type="EC" id="2.7.2.8"/>
    </reaction>
</comment>
<keyword evidence="6 9" id="KW-0418">Kinase</keyword>
<feature type="binding site" evidence="9">
    <location>
        <begin position="38"/>
        <end position="39"/>
    </location>
    <ligand>
        <name>substrate</name>
    </ligand>
</feature>
<evidence type="ECO:0000313" key="11">
    <source>
        <dbReference type="EMBL" id="MBA4603499.1"/>
    </source>
</evidence>
<dbReference type="CDD" id="cd04238">
    <property type="entry name" value="AAK_NAGK-like"/>
    <property type="match status" value="1"/>
</dbReference>
<evidence type="ECO:0000256" key="7">
    <source>
        <dbReference type="ARBA" id="ARBA00022840"/>
    </source>
</evidence>
<dbReference type="EC" id="2.7.2.8" evidence="9"/>
<dbReference type="Proteomes" id="UP000538292">
    <property type="component" value="Unassembled WGS sequence"/>
</dbReference>
<keyword evidence="7 9" id="KW-0067">ATP-binding</keyword>
<accession>A0A7W2ARZ2</accession>
<dbReference type="Pfam" id="PF00696">
    <property type="entry name" value="AA_kinase"/>
    <property type="match status" value="1"/>
</dbReference>
<dbReference type="Gene3D" id="3.40.1160.10">
    <property type="entry name" value="Acetylglutamate kinase-like"/>
    <property type="match status" value="1"/>
</dbReference>
<comment type="caution">
    <text evidence="11">The sequence shown here is derived from an EMBL/GenBank/DDBJ whole genome shotgun (WGS) entry which is preliminary data.</text>
</comment>
<dbReference type="GO" id="GO:0005737">
    <property type="term" value="C:cytoplasm"/>
    <property type="evidence" value="ECO:0007669"/>
    <property type="project" value="UniProtKB-SubCell"/>
</dbReference>
<evidence type="ECO:0000256" key="9">
    <source>
        <dbReference type="HAMAP-Rule" id="MF_00082"/>
    </source>
</evidence>
<dbReference type="InterPro" id="IPR037528">
    <property type="entry name" value="ArgB"/>
</dbReference>
<dbReference type="UniPathway" id="UPA00068">
    <property type="reaction ID" value="UER00107"/>
</dbReference>
<dbReference type="GO" id="GO:0005524">
    <property type="term" value="F:ATP binding"/>
    <property type="evidence" value="ECO:0007669"/>
    <property type="project" value="UniProtKB-UniRule"/>
</dbReference>
<feature type="binding site" evidence="9">
    <location>
        <position position="60"/>
    </location>
    <ligand>
        <name>substrate</name>
    </ligand>
</feature>
<evidence type="ECO:0000256" key="8">
    <source>
        <dbReference type="ARBA" id="ARBA00048141"/>
    </source>
</evidence>
<feature type="binding site" evidence="9">
    <location>
        <position position="152"/>
    </location>
    <ligand>
        <name>substrate</name>
    </ligand>
</feature>
<proteinExistence type="inferred from homology"/>
<dbReference type="InterPro" id="IPR004662">
    <property type="entry name" value="AcgluKinase_fam"/>
</dbReference>
<evidence type="ECO:0000256" key="2">
    <source>
        <dbReference type="ARBA" id="ARBA00022571"/>
    </source>
</evidence>
<feature type="site" description="Transition state stabilizer" evidence="9">
    <location>
        <position position="5"/>
    </location>
</feature>
<evidence type="ECO:0000256" key="6">
    <source>
        <dbReference type="ARBA" id="ARBA00022777"/>
    </source>
</evidence>
<evidence type="ECO:0000259" key="10">
    <source>
        <dbReference type="Pfam" id="PF00696"/>
    </source>
</evidence>
<dbReference type="NCBIfam" id="TIGR00761">
    <property type="entry name" value="argB"/>
    <property type="match status" value="1"/>
</dbReference>
<dbReference type="SUPFAM" id="SSF53633">
    <property type="entry name" value="Carbamate kinase-like"/>
    <property type="match status" value="1"/>
</dbReference>
<keyword evidence="3 9" id="KW-0028">Amino-acid biosynthesis</keyword>
<feature type="domain" description="Aspartate/glutamate/uridylate kinase" evidence="10">
    <location>
        <begin position="1"/>
        <end position="234"/>
    </location>
</feature>
<dbReference type="AlphaFoldDB" id="A0A7W2ARZ2"/>
<dbReference type="PRINTS" id="PR00474">
    <property type="entry name" value="GLU5KINASE"/>
</dbReference>
<dbReference type="PIRSF" id="PIRSF000728">
    <property type="entry name" value="NAGK"/>
    <property type="match status" value="1"/>
</dbReference>
<evidence type="ECO:0000313" key="12">
    <source>
        <dbReference type="Proteomes" id="UP000538292"/>
    </source>
</evidence>
<dbReference type="RefSeq" id="WP_181741971.1">
    <property type="nucleotide sequence ID" value="NZ_JACEOL010000055.1"/>
</dbReference>
<comment type="subcellular location">
    <subcellularLocation>
        <location evidence="9">Cytoplasm</location>
    </subcellularLocation>
</comment>
<evidence type="ECO:0000256" key="5">
    <source>
        <dbReference type="ARBA" id="ARBA00022741"/>
    </source>
</evidence>
<name>A0A7W2ARZ2_9BACL</name>
<feature type="site" description="Transition state stabilizer" evidence="9">
    <location>
        <position position="215"/>
    </location>
</feature>
<comment type="pathway">
    <text evidence="1 9">Amino-acid biosynthesis; L-arginine biosynthesis; N(2)-acetyl-L-ornithine from L-glutamate: step 2/4.</text>
</comment>
<comment type="similarity">
    <text evidence="9">Belongs to the acetylglutamate kinase family. ArgB subfamily.</text>
</comment>
<keyword evidence="2 9" id="KW-0055">Arginine biosynthesis</keyword>
<dbReference type="HAMAP" id="MF_00082">
    <property type="entry name" value="ArgB"/>
    <property type="match status" value="1"/>
</dbReference>
<keyword evidence="5 9" id="KW-0547">Nucleotide-binding</keyword>
<dbReference type="InterPro" id="IPR036393">
    <property type="entry name" value="AceGlu_kinase-like_sf"/>
</dbReference>
<protein>
    <recommendedName>
        <fullName evidence="9">Acetylglutamate kinase</fullName>
        <ecNumber evidence="9">2.7.2.8</ecNumber>
    </recommendedName>
    <alternativeName>
        <fullName evidence="9">N-acetyl-L-glutamate 5-phosphotransferase</fullName>
    </alternativeName>
    <alternativeName>
        <fullName evidence="9">NAG kinase</fullName>
        <shortName evidence="9">NAGK</shortName>
    </alternativeName>
</protein>
<evidence type="ECO:0000256" key="4">
    <source>
        <dbReference type="ARBA" id="ARBA00022679"/>
    </source>
</evidence>
<dbReference type="EMBL" id="JACEOL010000055">
    <property type="protein sequence ID" value="MBA4603499.1"/>
    <property type="molecule type" value="Genomic_DNA"/>
</dbReference>
<reference evidence="11 12" key="1">
    <citation type="submission" date="2020-07" db="EMBL/GenBank/DDBJ databases">
        <title>Thermoactinomyces phylogeny.</title>
        <authorList>
            <person name="Dunlap C."/>
        </authorList>
    </citation>
    <scope>NUCLEOTIDE SEQUENCE [LARGE SCALE GENOMIC DNA]</scope>
    <source>
        <strain evidence="11 12">AMNI-1</strain>
    </source>
</reference>
<keyword evidence="12" id="KW-1185">Reference proteome</keyword>
<evidence type="ECO:0000256" key="3">
    <source>
        <dbReference type="ARBA" id="ARBA00022605"/>
    </source>
</evidence>
<evidence type="ECO:0000256" key="1">
    <source>
        <dbReference type="ARBA" id="ARBA00004828"/>
    </source>
</evidence>
<organism evidence="11 12">
    <name type="scientific">Thermoactinomyces mirandus</name>
    <dbReference type="NCBI Taxonomy" id="2756294"/>
    <lineage>
        <taxon>Bacteria</taxon>
        <taxon>Bacillati</taxon>
        <taxon>Bacillota</taxon>
        <taxon>Bacilli</taxon>
        <taxon>Bacillales</taxon>
        <taxon>Thermoactinomycetaceae</taxon>
        <taxon>Thermoactinomyces</taxon>
    </lineage>
</organism>
<gene>
    <name evidence="9 11" type="primary">argB</name>
    <name evidence="11" type="ORF">H2C83_14530</name>
</gene>
<dbReference type="PANTHER" id="PTHR23342">
    <property type="entry name" value="N-ACETYLGLUTAMATE SYNTHASE"/>
    <property type="match status" value="1"/>
</dbReference>
<dbReference type="GO" id="GO:0042450">
    <property type="term" value="P:L-arginine biosynthetic process via ornithine"/>
    <property type="evidence" value="ECO:0007669"/>
    <property type="project" value="UniProtKB-UniRule"/>
</dbReference>
<keyword evidence="9" id="KW-0963">Cytoplasm</keyword>
<dbReference type="InterPro" id="IPR001048">
    <property type="entry name" value="Asp/Glu/Uridylate_kinase"/>
</dbReference>
<dbReference type="InterPro" id="IPR001057">
    <property type="entry name" value="Glu/AcGlu_kinase"/>
</dbReference>
<sequence>MIVLKLGGSILEQIDPAFFDQCRKLWQEGIPFIVVHGGGPFVSGWMKQLGKEPVFVDGRRVTDEDTLEIVQMVLSGQVNKNLVAELGKRGVPALGISGADLKMLQVVPKDAGLGLVGEVTEVNKKAFLQIIEAGWVPVLAPLGIDQSGQIFNVNADEAAGAVAQEMGAGQLVIVSDVDGIFIQEGDHKRLLTCATPEMVERYIEEGQITGGMIPKVRSAMKCLENDVREVWIVNGEKARCMDGENYFGQGTCLLQEEVSKNVSVSHI</sequence>
<dbReference type="PANTHER" id="PTHR23342:SF0">
    <property type="entry name" value="N-ACETYLGLUTAMATE SYNTHASE, MITOCHONDRIAL"/>
    <property type="match status" value="1"/>
</dbReference>
<keyword evidence="4 9" id="KW-0808">Transferase</keyword>